<dbReference type="Proteomes" id="UP000030747">
    <property type="component" value="Unassembled WGS sequence"/>
</dbReference>
<comment type="similarity">
    <text evidence="1">Belongs to the catalase family.</text>
</comment>
<dbReference type="PROSITE" id="PS00437">
    <property type="entry name" value="CATALASE_1"/>
    <property type="match status" value="1"/>
</dbReference>
<dbReference type="SUPFAM" id="SSF56634">
    <property type="entry name" value="Heme-dependent catalase-like"/>
    <property type="match status" value="1"/>
</dbReference>
<keyword evidence="7" id="KW-0376">Hydrogen peroxide</keyword>
<dbReference type="GO" id="GO:0005739">
    <property type="term" value="C:mitochondrion"/>
    <property type="evidence" value="ECO:0007669"/>
    <property type="project" value="TreeGrafter"/>
</dbReference>
<evidence type="ECO:0000256" key="4">
    <source>
        <dbReference type="ARBA" id="ARBA00022723"/>
    </source>
</evidence>
<dbReference type="GO" id="GO:0042744">
    <property type="term" value="P:hydrogen peroxide catabolic process"/>
    <property type="evidence" value="ECO:0007669"/>
    <property type="project" value="UniProtKB-KW"/>
</dbReference>
<keyword evidence="10" id="KW-1185">Reference proteome</keyword>
<evidence type="ECO:0000256" key="2">
    <source>
        <dbReference type="ARBA" id="ARBA00022559"/>
    </source>
</evidence>
<evidence type="ECO:0000313" key="10">
    <source>
        <dbReference type="Proteomes" id="UP000030747"/>
    </source>
</evidence>
<dbReference type="PANTHER" id="PTHR11465:SF9">
    <property type="entry name" value="CATALASE"/>
    <property type="match status" value="1"/>
</dbReference>
<dbReference type="GO" id="GO:0005777">
    <property type="term" value="C:peroxisome"/>
    <property type="evidence" value="ECO:0007669"/>
    <property type="project" value="TreeGrafter"/>
</dbReference>
<dbReference type="VEuPathDB" id="ToxoDB:ETH_00012035"/>
<evidence type="ECO:0000256" key="3">
    <source>
        <dbReference type="ARBA" id="ARBA00022617"/>
    </source>
</evidence>
<dbReference type="Gene3D" id="2.40.180.10">
    <property type="entry name" value="Catalase core domain"/>
    <property type="match status" value="1"/>
</dbReference>
<dbReference type="GeneID" id="25251583"/>
<keyword evidence="6" id="KW-0408">Iron</keyword>
<organism evidence="9 10">
    <name type="scientific">Eimeria tenella</name>
    <name type="common">Coccidian parasite</name>
    <dbReference type="NCBI Taxonomy" id="5802"/>
    <lineage>
        <taxon>Eukaryota</taxon>
        <taxon>Sar</taxon>
        <taxon>Alveolata</taxon>
        <taxon>Apicomplexa</taxon>
        <taxon>Conoidasida</taxon>
        <taxon>Coccidia</taxon>
        <taxon>Eucoccidiorida</taxon>
        <taxon>Eimeriorina</taxon>
        <taxon>Eimeriidae</taxon>
        <taxon>Eimeria</taxon>
    </lineage>
</organism>
<dbReference type="VEuPathDB" id="ToxoDB:ETH2_1430600"/>
<name>U6L000_EIMTE</name>
<keyword evidence="5" id="KW-0560">Oxidoreductase</keyword>
<dbReference type="Pfam" id="PF06628">
    <property type="entry name" value="Catalase-rel"/>
    <property type="match status" value="1"/>
</dbReference>
<protein>
    <submittedName>
        <fullName evidence="9">Peroxisomal catalase, putative</fullName>
    </submittedName>
</protein>
<dbReference type="InterPro" id="IPR011614">
    <property type="entry name" value="Catalase_core"/>
</dbReference>
<dbReference type="GO" id="GO:0020037">
    <property type="term" value="F:heme binding"/>
    <property type="evidence" value="ECO:0007669"/>
    <property type="project" value="InterPro"/>
</dbReference>
<reference evidence="9" key="1">
    <citation type="submission" date="2013-10" db="EMBL/GenBank/DDBJ databases">
        <title>Genomic analysis of the causative agents of coccidiosis in chickens.</title>
        <authorList>
            <person name="Reid A.J."/>
            <person name="Blake D."/>
            <person name="Billington K."/>
            <person name="Browne H."/>
            <person name="Dunn M."/>
            <person name="Hung S."/>
            <person name="Kawahara F."/>
            <person name="Miranda-Saavedra D."/>
            <person name="Mourier T."/>
            <person name="Nagra H."/>
            <person name="Otto T.D."/>
            <person name="Rawlings N."/>
            <person name="Sanchez A."/>
            <person name="Sanders M."/>
            <person name="Subramaniam C."/>
            <person name="Tay Y."/>
            <person name="Dear P."/>
            <person name="Doerig C."/>
            <person name="Gruber A."/>
            <person name="Parkinson J."/>
            <person name="Shirley M."/>
            <person name="Wan K.L."/>
            <person name="Berriman M."/>
            <person name="Tomley F."/>
            <person name="Pain A."/>
        </authorList>
    </citation>
    <scope>NUCLEOTIDE SEQUENCE [LARGE SCALE GENOMIC DNA]</scope>
    <source>
        <strain evidence="9">Houghton</strain>
    </source>
</reference>
<dbReference type="InterPro" id="IPR010582">
    <property type="entry name" value="Catalase_immune_responsive"/>
</dbReference>
<keyword evidence="4" id="KW-0479">Metal-binding</keyword>
<dbReference type="OrthoDB" id="6880011at2759"/>
<evidence type="ECO:0000256" key="1">
    <source>
        <dbReference type="ARBA" id="ARBA00005329"/>
    </source>
</evidence>
<reference evidence="9" key="2">
    <citation type="submission" date="2013-10" db="EMBL/GenBank/DDBJ databases">
        <authorList>
            <person name="Aslett M."/>
        </authorList>
    </citation>
    <scope>NUCLEOTIDE SEQUENCE [LARGE SCALE GENOMIC DNA]</scope>
    <source>
        <strain evidence="9">Houghton</strain>
    </source>
</reference>
<sequence>MFWDFLSLSPETLHQTTILFSDRGTPDGYRHMHGYSSHAFKLVNSEGVVHYAKFHLKTNQKIKNLSRQRAQQLAGEDPDYATRDLFNAIQSGNFPSWTLYIQVMPVAEAPKYKYNVLDVTKVLPQKDFPLLPVGQLTLTKNPKNYFQEVEQVAFSPGNLIPGIEPSEDKLLQGRLFAYPDTQRHRLGPNFDQIPVNRPRCPLRAIHIRDGPMCVNGNYGALPNYEPNSIPGAPKEAPQFKPSQTPLSGFTGHFPNSHPNDDFEQAGILYRDVMTPEDREALIGNIVDHLKHADRHSAK</sequence>
<evidence type="ECO:0000256" key="7">
    <source>
        <dbReference type="ARBA" id="ARBA00023324"/>
    </source>
</evidence>
<feature type="domain" description="Catalase core" evidence="8">
    <location>
        <begin position="1"/>
        <end position="233"/>
    </location>
</feature>
<dbReference type="InterPro" id="IPR020835">
    <property type="entry name" value="Catalase_sf"/>
</dbReference>
<dbReference type="GO" id="GO:0042542">
    <property type="term" value="P:response to hydrogen peroxide"/>
    <property type="evidence" value="ECO:0007669"/>
    <property type="project" value="TreeGrafter"/>
</dbReference>
<dbReference type="GO" id="GO:0046872">
    <property type="term" value="F:metal ion binding"/>
    <property type="evidence" value="ECO:0007669"/>
    <property type="project" value="UniProtKB-KW"/>
</dbReference>
<dbReference type="InterPro" id="IPR018028">
    <property type="entry name" value="Catalase"/>
</dbReference>
<evidence type="ECO:0000313" key="9">
    <source>
        <dbReference type="EMBL" id="CDJ43752.1"/>
    </source>
</evidence>
<evidence type="ECO:0000256" key="5">
    <source>
        <dbReference type="ARBA" id="ARBA00023002"/>
    </source>
</evidence>
<dbReference type="PROSITE" id="PS51402">
    <property type="entry name" value="CATALASE_3"/>
    <property type="match status" value="1"/>
</dbReference>
<dbReference type="PANTHER" id="PTHR11465">
    <property type="entry name" value="CATALASE"/>
    <property type="match status" value="1"/>
</dbReference>
<evidence type="ECO:0000256" key="6">
    <source>
        <dbReference type="ARBA" id="ARBA00023004"/>
    </source>
</evidence>
<accession>U6L000</accession>
<gene>
    <name evidence="9" type="ORF">ETH_00012035</name>
</gene>
<dbReference type="RefSeq" id="XP_013234501.1">
    <property type="nucleotide sequence ID" value="XM_013379047.1"/>
</dbReference>
<dbReference type="EMBL" id="HG676105">
    <property type="protein sequence ID" value="CDJ43752.1"/>
    <property type="molecule type" value="Genomic_DNA"/>
</dbReference>
<dbReference type="PRINTS" id="PR00067">
    <property type="entry name" value="CATALASE"/>
</dbReference>
<evidence type="ECO:0000259" key="8">
    <source>
        <dbReference type="SMART" id="SM01060"/>
    </source>
</evidence>
<keyword evidence="3" id="KW-0349">Heme</keyword>
<keyword evidence="2" id="KW-0575">Peroxidase</keyword>
<proteinExistence type="inferred from homology"/>
<dbReference type="GO" id="GO:0004096">
    <property type="term" value="F:catalase activity"/>
    <property type="evidence" value="ECO:0007669"/>
    <property type="project" value="UniProtKB-EC"/>
</dbReference>
<dbReference type="Pfam" id="PF00199">
    <property type="entry name" value="Catalase"/>
    <property type="match status" value="1"/>
</dbReference>
<dbReference type="AlphaFoldDB" id="U6L000"/>
<dbReference type="SMART" id="SM01060">
    <property type="entry name" value="Catalase"/>
    <property type="match status" value="1"/>
</dbReference>
<dbReference type="InterPro" id="IPR002226">
    <property type="entry name" value="Catalase_haem_BS"/>
</dbReference>